<feature type="transmembrane region" description="Helical" evidence="1">
    <location>
        <begin position="37"/>
        <end position="63"/>
    </location>
</feature>
<name>A0A644US06_9ZZZZ</name>
<accession>A0A644US06</accession>
<keyword evidence="1" id="KW-0812">Transmembrane</keyword>
<dbReference type="AlphaFoldDB" id="A0A644US06"/>
<dbReference type="Pfam" id="PF07690">
    <property type="entry name" value="MFS_1"/>
    <property type="match status" value="1"/>
</dbReference>
<feature type="transmembrane region" description="Helical" evidence="1">
    <location>
        <begin position="245"/>
        <end position="265"/>
    </location>
</feature>
<evidence type="ECO:0000259" key="2">
    <source>
        <dbReference type="PROSITE" id="PS50850"/>
    </source>
</evidence>
<proteinExistence type="predicted"/>
<evidence type="ECO:0000313" key="3">
    <source>
        <dbReference type="EMBL" id="MPL81582.1"/>
    </source>
</evidence>
<evidence type="ECO:0000256" key="1">
    <source>
        <dbReference type="SAM" id="Phobius"/>
    </source>
</evidence>
<dbReference type="PANTHER" id="PTHR43129">
    <property type="entry name" value="FOSMIDOMYCIN RESISTANCE PROTEIN"/>
    <property type="match status" value="1"/>
</dbReference>
<dbReference type="CDD" id="cd17478">
    <property type="entry name" value="MFS_FsR"/>
    <property type="match status" value="1"/>
</dbReference>
<protein>
    <submittedName>
        <fullName evidence="3">Fosmidomycin resistance protein</fullName>
    </submittedName>
</protein>
<keyword evidence="1" id="KW-1133">Transmembrane helix</keyword>
<feature type="transmembrane region" description="Helical" evidence="1">
    <location>
        <begin position="360"/>
        <end position="382"/>
    </location>
</feature>
<feature type="transmembrane region" description="Helical" evidence="1">
    <location>
        <begin position="136"/>
        <end position="161"/>
    </location>
</feature>
<gene>
    <name evidence="3" type="primary">fsr_4</name>
    <name evidence="3" type="ORF">SDC9_27510</name>
</gene>
<dbReference type="EMBL" id="VSSQ01000151">
    <property type="protein sequence ID" value="MPL81582.1"/>
    <property type="molecule type" value="Genomic_DNA"/>
</dbReference>
<dbReference type="SUPFAM" id="SSF103473">
    <property type="entry name" value="MFS general substrate transporter"/>
    <property type="match status" value="1"/>
</dbReference>
<dbReference type="InterPro" id="IPR011701">
    <property type="entry name" value="MFS"/>
</dbReference>
<dbReference type="PROSITE" id="PS50850">
    <property type="entry name" value="MFS"/>
    <property type="match status" value="1"/>
</dbReference>
<dbReference type="PANTHER" id="PTHR43129:SF1">
    <property type="entry name" value="FOSMIDOMYCIN RESISTANCE PROTEIN"/>
    <property type="match status" value="1"/>
</dbReference>
<feature type="transmembrane region" description="Helical" evidence="1">
    <location>
        <begin position="300"/>
        <end position="324"/>
    </location>
</feature>
<dbReference type="Gene3D" id="1.20.1250.20">
    <property type="entry name" value="MFS general substrate transporter like domains"/>
    <property type="match status" value="2"/>
</dbReference>
<dbReference type="GO" id="GO:0022857">
    <property type="term" value="F:transmembrane transporter activity"/>
    <property type="evidence" value="ECO:0007669"/>
    <property type="project" value="InterPro"/>
</dbReference>
<feature type="domain" description="Major facilitator superfamily (MFS) profile" evidence="2">
    <location>
        <begin position="13"/>
        <end position="388"/>
    </location>
</feature>
<dbReference type="InterPro" id="IPR020846">
    <property type="entry name" value="MFS_dom"/>
</dbReference>
<feature type="transmembrane region" description="Helical" evidence="1">
    <location>
        <begin position="277"/>
        <end position="294"/>
    </location>
</feature>
<comment type="caution">
    <text evidence="3">The sequence shown here is derived from an EMBL/GenBank/DDBJ whole genome shotgun (WGS) entry which is preliminary data.</text>
</comment>
<dbReference type="GO" id="GO:0005886">
    <property type="term" value="C:plasma membrane"/>
    <property type="evidence" value="ECO:0007669"/>
    <property type="project" value="TreeGrafter"/>
</dbReference>
<sequence>MANTKHGHTSWYSVWLLTAGHFLSDFYANFLPPLLPIFIATLGLSLTNSGLLVMVYSLTSNVIQPLCGYLIDRSGYAWTLLLTISISAVFICFSPLSPNLLILYLCVALAGLASSFFHPLGSSLIGKVAVPANKGLAMSIFIGGGNLGFALAPAVIIYYLVHYGSHNLPWLILPGLLLTVAFYLTGTHRINLIATVKESATLTHPWYKNRGLLKLNAVMALRSWAQVSLVTFLPVLLTIKGATPILAGNMLTLFLIGGTAGSFVGGFIGDKISHKKGVILSLMTCVPTMYLFLVSDAFTWLAWLLLFTCGAALQSTVPSSIVWAQRILPGNAAMTSGMMLGLSFGLGGAGAALTGATADYIGLNIALLWAIVPLIIAIPIAWQIPYSQESINQNNAIKSRGV</sequence>
<feature type="transmembrane region" description="Helical" evidence="1">
    <location>
        <begin position="75"/>
        <end position="96"/>
    </location>
</feature>
<feature type="transmembrane region" description="Helical" evidence="1">
    <location>
        <begin position="336"/>
        <end position="354"/>
    </location>
</feature>
<dbReference type="InterPro" id="IPR036259">
    <property type="entry name" value="MFS_trans_sf"/>
</dbReference>
<keyword evidence="1" id="KW-0472">Membrane</keyword>
<feature type="transmembrane region" description="Helical" evidence="1">
    <location>
        <begin position="102"/>
        <end position="124"/>
    </location>
</feature>
<feature type="transmembrane region" description="Helical" evidence="1">
    <location>
        <begin position="167"/>
        <end position="185"/>
    </location>
</feature>
<reference evidence="3" key="1">
    <citation type="submission" date="2019-08" db="EMBL/GenBank/DDBJ databases">
        <authorList>
            <person name="Kucharzyk K."/>
            <person name="Murdoch R.W."/>
            <person name="Higgins S."/>
            <person name="Loffler F."/>
        </authorList>
    </citation>
    <scope>NUCLEOTIDE SEQUENCE</scope>
</reference>
<organism evidence="3">
    <name type="scientific">bioreactor metagenome</name>
    <dbReference type="NCBI Taxonomy" id="1076179"/>
    <lineage>
        <taxon>unclassified sequences</taxon>
        <taxon>metagenomes</taxon>
        <taxon>ecological metagenomes</taxon>
    </lineage>
</organism>